<dbReference type="InterPro" id="IPR022753">
    <property type="entry name" value="T4SS_pilus_biogen_PilP"/>
</dbReference>
<evidence type="ECO:0000256" key="1">
    <source>
        <dbReference type="SAM" id="MobiDB-lite"/>
    </source>
</evidence>
<dbReference type="NCBIfam" id="TIGR03021">
    <property type="entry name" value="pilP_fam"/>
    <property type="match status" value="1"/>
</dbReference>
<feature type="chain" id="PRO_5044506291" evidence="2">
    <location>
        <begin position="34"/>
        <end position="175"/>
    </location>
</feature>
<name>A0AB74U7B4_9GAMM</name>
<feature type="compositionally biased region" description="Low complexity" evidence="1">
    <location>
        <begin position="75"/>
        <end position="97"/>
    </location>
</feature>
<dbReference type="EMBL" id="CP159578">
    <property type="protein sequence ID" value="XCJ80026.1"/>
    <property type="molecule type" value="Genomic_DNA"/>
</dbReference>
<proteinExistence type="predicted"/>
<sequence>MPMPNRDRQGRQQTAVAVCVLALLMLFSGTSVAAESDVQPDPTLDKLSSLLRGNLLLEAQARQKALLAELDGSDPTAVPAPATATAPEAPMEAGEPATDSVVQHRKPTTLPQPVAIYGGGGAWVASLLLPDGRQVDVRAGQRLDAYRVRGIDATTVVLQDAEGKPHTLTLVGGPS</sequence>
<evidence type="ECO:0000313" key="3">
    <source>
        <dbReference type="EMBL" id="XCJ80026.1"/>
    </source>
</evidence>
<accession>A0AB74U7B4</accession>
<organism evidence="3">
    <name type="scientific">Salinicola endophyticus</name>
    <dbReference type="NCBI Taxonomy" id="1949083"/>
    <lineage>
        <taxon>Bacteria</taxon>
        <taxon>Pseudomonadati</taxon>
        <taxon>Pseudomonadota</taxon>
        <taxon>Gammaproteobacteria</taxon>
        <taxon>Oceanospirillales</taxon>
        <taxon>Halomonadaceae</taxon>
        <taxon>Salinicola</taxon>
    </lineage>
</organism>
<dbReference type="RefSeq" id="WP_353980876.1">
    <property type="nucleotide sequence ID" value="NZ_CP159578.1"/>
</dbReference>
<feature type="region of interest" description="Disordered" evidence="1">
    <location>
        <begin position="72"/>
        <end position="97"/>
    </location>
</feature>
<dbReference type="AlphaFoldDB" id="A0AB74U7B4"/>
<evidence type="ECO:0000256" key="2">
    <source>
        <dbReference type="SAM" id="SignalP"/>
    </source>
</evidence>
<gene>
    <name evidence="3" type="primary">pilP</name>
    <name evidence="3" type="ORF">ABV408_02335</name>
</gene>
<feature type="signal peptide" evidence="2">
    <location>
        <begin position="1"/>
        <end position="33"/>
    </location>
</feature>
<protein>
    <submittedName>
        <fullName evidence="3">Type IV pilus biogenesis protein PilP</fullName>
    </submittedName>
</protein>
<keyword evidence="2" id="KW-0732">Signal</keyword>
<reference evidence="3" key="1">
    <citation type="submission" date="2024-06" db="EMBL/GenBank/DDBJ databases">
        <title>Complete genome of Salinicola endophyticus HNIBRBA4755.</title>
        <authorList>
            <person name="Shin S.Y."/>
            <person name="Kang H."/>
            <person name="Song J."/>
        </authorList>
    </citation>
    <scope>NUCLEOTIDE SEQUENCE</scope>
    <source>
        <strain evidence="3">HNIBRBA4755</strain>
    </source>
</reference>